<dbReference type="Gene3D" id="3.40.50.1000">
    <property type="entry name" value="HAD superfamily/HAD-like"/>
    <property type="match status" value="2"/>
</dbReference>
<dbReference type="SUPFAM" id="SSF56784">
    <property type="entry name" value="HAD-like"/>
    <property type="match status" value="1"/>
</dbReference>
<dbReference type="InterPro" id="IPR036412">
    <property type="entry name" value="HAD-like_sf"/>
</dbReference>
<dbReference type="InterPro" id="IPR023214">
    <property type="entry name" value="HAD_sf"/>
</dbReference>
<dbReference type="EMBL" id="UOEM01000091">
    <property type="protein sequence ID" value="VAW15881.1"/>
    <property type="molecule type" value="Genomic_DNA"/>
</dbReference>
<proteinExistence type="predicted"/>
<dbReference type="Pfam" id="PF13344">
    <property type="entry name" value="Hydrolase_6"/>
    <property type="match status" value="1"/>
</dbReference>
<dbReference type="PANTHER" id="PTHR19288:SF90">
    <property type="entry name" value="OS08G0542600 PROTEIN"/>
    <property type="match status" value="1"/>
</dbReference>
<dbReference type="AlphaFoldDB" id="A0A3B0TB74"/>
<dbReference type="NCBIfam" id="TIGR01459">
    <property type="entry name" value="HAD-SF-IIA-hyp4"/>
    <property type="match status" value="1"/>
</dbReference>
<reference evidence="1" key="1">
    <citation type="submission" date="2018-06" db="EMBL/GenBank/DDBJ databases">
        <authorList>
            <person name="Zhirakovskaya E."/>
        </authorList>
    </citation>
    <scope>NUCLEOTIDE SEQUENCE</scope>
</reference>
<sequence length="290" mass="30564">MTNHRIPLLPGSRALAGTYAAWLCDVWGVVHNGVAAFAGAVDALSRYRDGGGHVVLVTNAPRPAPAIKAQLEALGIPDGAYDAVVTSGDVTREMLTRIGDTPIAHIGPTRDQPLIDGMTLNFTDPDKAEIILCTGLSDDTVETPDDYADILAPCARRGATMFCANPDVVVQRGSALVYCAGALAAEYEKFGGKVVYSGKPHAPIYDLCFTRLAEIAGREVVRSEVLAVGDGMKTDILGARRAGVASLYVADGIHRQDVLGAGDAPDPARLDAMFKHENQPPVAAVFGLSW</sequence>
<dbReference type="InterPro" id="IPR006356">
    <property type="entry name" value="HAD-SF_hydro_IIA_hyp3"/>
</dbReference>
<organism evidence="1">
    <name type="scientific">hydrothermal vent metagenome</name>
    <dbReference type="NCBI Taxonomy" id="652676"/>
    <lineage>
        <taxon>unclassified sequences</taxon>
        <taxon>metagenomes</taxon>
        <taxon>ecological metagenomes</taxon>
    </lineage>
</organism>
<dbReference type="InterPro" id="IPR006357">
    <property type="entry name" value="HAD-SF_hydro_IIA"/>
</dbReference>
<dbReference type="Pfam" id="PF13242">
    <property type="entry name" value="Hydrolase_like"/>
    <property type="match status" value="1"/>
</dbReference>
<accession>A0A3B0TB74</accession>
<dbReference type="PANTHER" id="PTHR19288">
    <property type="entry name" value="4-NITROPHENYLPHOSPHATASE-RELATED"/>
    <property type="match status" value="1"/>
</dbReference>
<dbReference type="GO" id="GO:0005737">
    <property type="term" value="C:cytoplasm"/>
    <property type="evidence" value="ECO:0007669"/>
    <property type="project" value="TreeGrafter"/>
</dbReference>
<gene>
    <name evidence="1" type="ORF">MNBD_ALPHA09-1549</name>
</gene>
<dbReference type="NCBIfam" id="TIGR01460">
    <property type="entry name" value="HAD-SF-IIA"/>
    <property type="match status" value="1"/>
</dbReference>
<protein>
    <submittedName>
        <fullName evidence="1">HAD superfamily protein involved in N-acetyl-glucosamine catabolism</fullName>
    </submittedName>
</protein>
<evidence type="ECO:0000313" key="1">
    <source>
        <dbReference type="EMBL" id="VAW15881.1"/>
    </source>
</evidence>
<name>A0A3B0TB74_9ZZZZ</name>
<dbReference type="GO" id="GO:0016791">
    <property type="term" value="F:phosphatase activity"/>
    <property type="evidence" value="ECO:0007669"/>
    <property type="project" value="TreeGrafter"/>
</dbReference>
<dbReference type="CDD" id="cd07525">
    <property type="entry name" value="HAD_like"/>
    <property type="match status" value="1"/>
</dbReference>